<proteinExistence type="predicted"/>
<dbReference type="EMBL" id="GBXM01007565">
    <property type="protein sequence ID" value="JAI01013.1"/>
    <property type="molecule type" value="Transcribed_RNA"/>
</dbReference>
<accession>A0A0E9XE49</accession>
<name>A0A0E9XE49_ANGAN</name>
<reference evidence="1" key="1">
    <citation type="submission" date="2014-11" db="EMBL/GenBank/DDBJ databases">
        <authorList>
            <person name="Amaro Gonzalez C."/>
        </authorList>
    </citation>
    <scope>NUCLEOTIDE SEQUENCE</scope>
</reference>
<dbReference type="AlphaFoldDB" id="A0A0E9XE49"/>
<evidence type="ECO:0000313" key="1">
    <source>
        <dbReference type="EMBL" id="JAI01013.1"/>
    </source>
</evidence>
<reference evidence="1" key="2">
    <citation type="journal article" date="2015" name="Fish Shellfish Immunol.">
        <title>Early steps in the European eel (Anguilla anguilla)-Vibrio vulnificus interaction in the gills: Role of the RtxA13 toxin.</title>
        <authorList>
            <person name="Callol A."/>
            <person name="Pajuelo D."/>
            <person name="Ebbesson L."/>
            <person name="Teles M."/>
            <person name="MacKenzie S."/>
            <person name="Amaro C."/>
        </authorList>
    </citation>
    <scope>NUCLEOTIDE SEQUENCE</scope>
</reference>
<protein>
    <submittedName>
        <fullName evidence="1">Uncharacterized protein</fullName>
    </submittedName>
</protein>
<sequence>MYLYSLSLCSVVRRFIVQKQALLGFLKGCTVGMQNKPFYVLACSVLKYIFLFVN</sequence>
<organism evidence="1">
    <name type="scientific">Anguilla anguilla</name>
    <name type="common">European freshwater eel</name>
    <name type="synonym">Muraena anguilla</name>
    <dbReference type="NCBI Taxonomy" id="7936"/>
    <lineage>
        <taxon>Eukaryota</taxon>
        <taxon>Metazoa</taxon>
        <taxon>Chordata</taxon>
        <taxon>Craniata</taxon>
        <taxon>Vertebrata</taxon>
        <taxon>Euteleostomi</taxon>
        <taxon>Actinopterygii</taxon>
        <taxon>Neopterygii</taxon>
        <taxon>Teleostei</taxon>
        <taxon>Anguilliformes</taxon>
        <taxon>Anguillidae</taxon>
        <taxon>Anguilla</taxon>
    </lineage>
</organism>